<dbReference type="EMBL" id="KV428501">
    <property type="protein sequence ID" value="KZT31650.1"/>
    <property type="molecule type" value="Genomic_DNA"/>
</dbReference>
<keyword evidence="3" id="KW-1185">Reference proteome</keyword>
<evidence type="ECO:0000256" key="1">
    <source>
        <dbReference type="SAM" id="MobiDB-lite"/>
    </source>
</evidence>
<gene>
    <name evidence="2" type="ORF">SISSUDRAFT_1056388</name>
</gene>
<sequence>MSDPSSSEQRERPSIEPNASMTASMADHFSKLIAVVEKLTVTMEGQKTTMDEVKSTLLEHGKQFEVLTRDALKSKLGVTSSRNDADEGLKMISRMIKRS</sequence>
<protein>
    <submittedName>
        <fullName evidence="2">Uncharacterized protein</fullName>
    </submittedName>
</protein>
<organism evidence="2 3">
    <name type="scientific">Sistotremastrum suecicum HHB10207 ss-3</name>
    <dbReference type="NCBI Taxonomy" id="1314776"/>
    <lineage>
        <taxon>Eukaryota</taxon>
        <taxon>Fungi</taxon>
        <taxon>Dikarya</taxon>
        <taxon>Basidiomycota</taxon>
        <taxon>Agaricomycotina</taxon>
        <taxon>Agaricomycetes</taxon>
        <taxon>Sistotremastrales</taxon>
        <taxon>Sistotremastraceae</taxon>
        <taxon>Sistotremastrum</taxon>
    </lineage>
</organism>
<evidence type="ECO:0000313" key="3">
    <source>
        <dbReference type="Proteomes" id="UP000076798"/>
    </source>
</evidence>
<proteinExistence type="predicted"/>
<accession>A0A165WYF4</accession>
<reference evidence="2 3" key="1">
    <citation type="journal article" date="2016" name="Mol. Biol. Evol.">
        <title>Comparative Genomics of Early-Diverging Mushroom-Forming Fungi Provides Insights into the Origins of Lignocellulose Decay Capabilities.</title>
        <authorList>
            <person name="Nagy L.G."/>
            <person name="Riley R."/>
            <person name="Tritt A."/>
            <person name="Adam C."/>
            <person name="Daum C."/>
            <person name="Floudas D."/>
            <person name="Sun H."/>
            <person name="Yadav J.S."/>
            <person name="Pangilinan J."/>
            <person name="Larsson K.H."/>
            <person name="Matsuura K."/>
            <person name="Barry K."/>
            <person name="Labutti K."/>
            <person name="Kuo R."/>
            <person name="Ohm R.A."/>
            <person name="Bhattacharya S.S."/>
            <person name="Shirouzu T."/>
            <person name="Yoshinaga Y."/>
            <person name="Martin F.M."/>
            <person name="Grigoriev I.V."/>
            <person name="Hibbett D.S."/>
        </authorList>
    </citation>
    <scope>NUCLEOTIDE SEQUENCE [LARGE SCALE GENOMIC DNA]</scope>
    <source>
        <strain evidence="2 3">HHB10207 ss-3</strain>
    </source>
</reference>
<feature type="region of interest" description="Disordered" evidence="1">
    <location>
        <begin position="1"/>
        <end position="23"/>
    </location>
</feature>
<evidence type="ECO:0000313" key="2">
    <source>
        <dbReference type="EMBL" id="KZT31650.1"/>
    </source>
</evidence>
<name>A0A165WYF4_9AGAM</name>
<dbReference type="Proteomes" id="UP000076798">
    <property type="component" value="Unassembled WGS sequence"/>
</dbReference>
<dbReference type="AlphaFoldDB" id="A0A165WYF4"/>